<dbReference type="PANTHER" id="PTHR24410">
    <property type="entry name" value="HL07962P-RELATED"/>
    <property type="match status" value="1"/>
</dbReference>
<feature type="compositionally biased region" description="Basic residues" evidence="1">
    <location>
        <begin position="348"/>
        <end position="357"/>
    </location>
</feature>
<accession>A0A2I1HB32</accession>
<evidence type="ECO:0000313" key="3">
    <source>
        <dbReference type="EMBL" id="PKY56078.1"/>
    </source>
</evidence>
<dbReference type="SMART" id="SM00225">
    <property type="entry name" value="BTB"/>
    <property type="match status" value="1"/>
</dbReference>
<dbReference type="PROSITE" id="PS50097">
    <property type="entry name" value="BTB"/>
    <property type="match status" value="1"/>
</dbReference>
<dbReference type="VEuPathDB" id="FungiDB:RhiirFUN_018622"/>
<dbReference type="InterPro" id="IPR011333">
    <property type="entry name" value="SKP1/BTB/POZ_sf"/>
</dbReference>
<dbReference type="SUPFAM" id="SSF54695">
    <property type="entry name" value="POZ domain"/>
    <property type="match status" value="1"/>
</dbReference>
<name>A0A2I1HB32_9GLOM</name>
<feature type="domain" description="BTB" evidence="2">
    <location>
        <begin position="23"/>
        <end position="96"/>
    </location>
</feature>
<dbReference type="PANTHER" id="PTHR24410:SF23">
    <property type="entry name" value="BTB DOMAIN-CONTAINING PROTEIN-RELATED"/>
    <property type="match status" value="1"/>
</dbReference>
<protein>
    <submittedName>
        <fullName evidence="3">POZ domain-containing protein</fullName>
    </submittedName>
</protein>
<evidence type="ECO:0000259" key="2">
    <source>
        <dbReference type="PROSITE" id="PS50097"/>
    </source>
</evidence>
<keyword evidence="4" id="KW-1185">Reference proteome</keyword>
<dbReference type="AlphaFoldDB" id="A0A2I1HB32"/>
<comment type="caution">
    <text evidence="3">The sequence shown here is derived from an EMBL/GenBank/DDBJ whole genome shotgun (WGS) entry which is preliminary data.</text>
</comment>
<dbReference type="VEuPathDB" id="FungiDB:FUN_019723"/>
<dbReference type="CDD" id="cd18186">
    <property type="entry name" value="BTB_POZ_ZBTB_KLHL-like"/>
    <property type="match status" value="1"/>
</dbReference>
<evidence type="ECO:0000256" key="1">
    <source>
        <dbReference type="SAM" id="MobiDB-lite"/>
    </source>
</evidence>
<proteinExistence type="predicted"/>
<organism evidence="3 4">
    <name type="scientific">Rhizophagus irregularis</name>
    <dbReference type="NCBI Taxonomy" id="588596"/>
    <lineage>
        <taxon>Eukaryota</taxon>
        <taxon>Fungi</taxon>
        <taxon>Fungi incertae sedis</taxon>
        <taxon>Mucoromycota</taxon>
        <taxon>Glomeromycotina</taxon>
        <taxon>Glomeromycetes</taxon>
        <taxon>Glomerales</taxon>
        <taxon>Glomeraceae</taxon>
        <taxon>Rhizophagus</taxon>
    </lineage>
</organism>
<dbReference type="Gene3D" id="3.30.710.10">
    <property type="entry name" value="Potassium Channel Kv1.1, Chain A"/>
    <property type="match status" value="1"/>
</dbReference>
<evidence type="ECO:0000313" key="4">
    <source>
        <dbReference type="Proteomes" id="UP000234323"/>
    </source>
</evidence>
<dbReference type="InterPro" id="IPR051481">
    <property type="entry name" value="BTB-POZ/Galectin-3-binding"/>
</dbReference>
<dbReference type="Pfam" id="PF00651">
    <property type="entry name" value="BTB"/>
    <property type="match status" value="1"/>
</dbReference>
<dbReference type="InterPro" id="IPR000210">
    <property type="entry name" value="BTB/POZ_dom"/>
</dbReference>
<dbReference type="VEuPathDB" id="FungiDB:RhiirA1_507624"/>
<feature type="region of interest" description="Disordered" evidence="1">
    <location>
        <begin position="321"/>
        <end position="357"/>
    </location>
</feature>
<dbReference type="EMBL" id="LLXI01002056">
    <property type="protein sequence ID" value="PKY56078.1"/>
    <property type="molecule type" value="Genomic_DNA"/>
</dbReference>
<dbReference type="Proteomes" id="UP000234323">
    <property type="component" value="Unassembled WGS sequence"/>
</dbReference>
<gene>
    <name evidence="3" type="ORF">RhiirA4_549065</name>
</gene>
<reference evidence="3 4" key="1">
    <citation type="submission" date="2015-10" db="EMBL/GenBank/DDBJ databases">
        <title>Genome analyses suggest a sexual origin of heterokaryosis in a supposedly ancient asexual fungus.</title>
        <authorList>
            <person name="Ropars J."/>
            <person name="Sedzielewska K."/>
            <person name="Noel J."/>
            <person name="Charron P."/>
            <person name="Farinelli L."/>
            <person name="Marton T."/>
            <person name="Kruger M."/>
            <person name="Pelin A."/>
            <person name="Brachmann A."/>
            <person name="Corradi N."/>
        </authorList>
    </citation>
    <scope>NUCLEOTIDE SEQUENCE [LARGE SCALE GENOMIC DNA]</scope>
    <source>
        <strain evidence="3 4">A4</strain>
    </source>
</reference>
<sequence>MNTELSNLLLRGYTKILETGEYYDIEILVGEQPNTKIFRLHSFVLKVCSPYFRTALSSNWIKIENNIIKFEKPNISVKVFEILTKFIYSGKLKLENNNVKTNVALLIAADELCLSDLCIYIEKYLLKNEKLLKQNFVLIQDISNKFTQFINLSQFYNDTFQKDPSLIFKANDFTTIKKKILLDIIANKNHFLNPIEIWDKLMEWAIDQSNELPSDVTNWTDINVTIFKKLIQPFLSHINFQEISRVDFFQKIKPFKNVFDDKFYIKILEHYSFNNIHDELMNSPAFSPEPAMPSFISPSEYYNPNYNYIPGRPRNMRPVRFNITPPPSPPPPVSQPISQGYPLPGPRSHFRGRGGRY</sequence>
<feature type="compositionally biased region" description="Pro residues" evidence="1">
    <location>
        <begin position="324"/>
        <end position="334"/>
    </location>
</feature>